<name>A0A5F8G7R8_MONDO</name>
<reference evidence="3" key="3">
    <citation type="submission" date="2025-09" db="UniProtKB">
        <authorList>
            <consortium name="Ensembl"/>
        </authorList>
    </citation>
    <scope>IDENTIFICATION</scope>
</reference>
<feature type="compositionally biased region" description="Basic and acidic residues" evidence="1">
    <location>
        <begin position="103"/>
        <end position="114"/>
    </location>
</feature>
<keyword evidence="2" id="KW-0812">Transmembrane</keyword>
<proteinExistence type="predicted"/>
<dbReference type="InParanoid" id="A0A5F8G7R8"/>
<dbReference type="STRING" id="13616.ENSMODP00000043497"/>
<reference evidence="3 4" key="1">
    <citation type="journal article" date="2007" name="Nature">
        <title>Genome of the marsupial Monodelphis domestica reveals innovation in non-coding sequences.</title>
        <authorList>
            <person name="Mikkelsen T.S."/>
            <person name="Wakefield M.J."/>
            <person name="Aken B."/>
            <person name="Amemiya C.T."/>
            <person name="Chang J.L."/>
            <person name="Duke S."/>
            <person name="Garber M."/>
            <person name="Gentles A.J."/>
            <person name="Goodstadt L."/>
            <person name="Heger A."/>
            <person name="Jurka J."/>
            <person name="Kamal M."/>
            <person name="Mauceli E."/>
            <person name="Searle S.M."/>
            <person name="Sharpe T."/>
            <person name="Baker M.L."/>
            <person name="Batzer M.A."/>
            <person name="Benos P.V."/>
            <person name="Belov K."/>
            <person name="Clamp M."/>
            <person name="Cook A."/>
            <person name="Cuff J."/>
            <person name="Das R."/>
            <person name="Davidow L."/>
            <person name="Deakin J.E."/>
            <person name="Fazzari M.J."/>
            <person name="Glass J.L."/>
            <person name="Grabherr M."/>
            <person name="Greally J.M."/>
            <person name="Gu W."/>
            <person name="Hore T.A."/>
            <person name="Huttley G.A."/>
            <person name="Kleber M."/>
            <person name="Jirtle R.L."/>
            <person name="Koina E."/>
            <person name="Lee J.T."/>
            <person name="Mahony S."/>
            <person name="Marra M.A."/>
            <person name="Miller R.D."/>
            <person name="Nicholls R.D."/>
            <person name="Oda M."/>
            <person name="Papenfuss A.T."/>
            <person name="Parra Z.E."/>
            <person name="Pollock D.D."/>
            <person name="Ray D.A."/>
            <person name="Schein J.E."/>
            <person name="Speed T.P."/>
            <person name="Thompson K."/>
            <person name="VandeBerg J.L."/>
            <person name="Wade C.M."/>
            <person name="Walker J.A."/>
            <person name="Waters P.D."/>
            <person name="Webber C."/>
            <person name="Weidman J.R."/>
            <person name="Xie X."/>
            <person name="Zody M.C."/>
            <person name="Baldwin J."/>
            <person name="Abdouelleil A."/>
            <person name="Abdulkadir J."/>
            <person name="Abebe A."/>
            <person name="Abera B."/>
            <person name="Abreu J."/>
            <person name="Acer S.C."/>
            <person name="Aftuck L."/>
            <person name="Alexander A."/>
            <person name="An P."/>
            <person name="Anderson E."/>
            <person name="Anderson S."/>
            <person name="Arachi H."/>
            <person name="Azer M."/>
            <person name="Bachantsang P."/>
            <person name="Barry A."/>
            <person name="Bayul T."/>
            <person name="Berlin A."/>
            <person name="Bessette D."/>
            <person name="Bloom T."/>
            <person name="Bloom T."/>
            <person name="Boguslavskiy L."/>
            <person name="Bonnet C."/>
            <person name="Boukhgalter B."/>
            <person name="Bourzgui I."/>
            <person name="Brown A."/>
            <person name="Cahill P."/>
            <person name="Channer S."/>
            <person name="Cheshatsang Y."/>
            <person name="Chuda L."/>
            <person name="Citroen M."/>
            <person name="Collymore A."/>
            <person name="Cooke P."/>
            <person name="Costello M."/>
            <person name="D'Aco K."/>
            <person name="Daza R."/>
            <person name="De Haan G."/>
            <person name="DeGray S."/>
            <person name="DeMaso C."/>
            <person name="Dhargay N."/>
            <person name="Dooley K."/>
            <person name="Dooley E."/>
            <person name="Doricent M."/>
            <person name="Dorje P."/>
            <person name="Dorjee K."/>
            <person name="Dupes A."/>
            <person name="Elong R."/>
            <person name="Falk J."/>
            <person name="Farina A."/>
            <person name="Faro S."/>
            <person name="Ferguson D."/>
            <person name="Fisher S."/>
            <person name="Foley C.D."/>
            <person name="Franke A."/>
            <person name="Friedrich D."/>
            <person name="Gadbois L."/>
            <person name="Gearin G."/>
            <person name="Gearin C.R."/>
            <person name="Giannoukos G."/>
            <person name="Goode T."/>
            <person name="Graham J."/>
            <person name="Grandbois E."/>
            <person name="Grewal S."/>
            <person name="Gyaltsen K."/>
            <person name="Hafez N."/>
            <person name="Hagos B."/>
            <person name="Hall J."/>
            <person name="Henson C."/>
            <person name="Hollinger A."/>
            <person name="Honan T."/>
            <person name="Huard M.D."/>
            <person name="Hughes L."/>
            <person name="Hurhula B."/>
            <person name="Husby M.E."/>
            <person name="Kamat A."/>
            <person name="Kanga B."/>
            <person name="Kashin S."/>
            <person name="Khazanovich D."/>
            <person name="Kisner P."/>
            <person name="Lance K."/>
            <person name="Lara M."/>
            <person name="Lee W."/>
            <person name="Lennon N."/>
            <person name="Letendre F."/>
            <person name="LeVine R."/>
            <person name="Lipovsky A."/>
            <person name="Liu X."/>
            <person name="Liu J."/>
            <person name="Liu S."/>
            <person name="Lokyitsang T."/>
            <person name="Lokyitsang Y."/>
            <person name="Lubonja R."/>
            <person name="Lui A."/>
            <person name="MacDonald P."/>
            <person name="Magnisalis V."/>
            <person name="Maru K."/>
            <person name="Matthews C."/>
            <person name="McCusker W."/>
            <person name="McDonough S."/>
            <person name="Mehta T."/>
            <person name="Meldrim J."/>
            <person name="Meneus L."/>
            <person name="Mihai O."/>
            <person name="Mihalev A."/>
            <person name="Mihova T."/>
            <person name="Mittelman R."/>
            <person name="Mlenga V."/>
            <person name="Montmayeur A."/>
            <person name="Mulrain L."/>
            <person name="Navidi A."/>
            <person name="Naylor J."/>
            <person name="Negash T."/>
            <person name="Nguyen T."/>
            <person name="Nguyen N."/>
            <person name="Nicol R."/>
            <person name="Norbu C."/>
            <person name="Norbu N."/>
            <person name="Novod N."/>
            <person name="O'Neill B."/>
            <person name="Osman S."/>
            <person name="Markiewicz E."/>
            <person name="Oyono O.L."/>
            <person name="Patti C."/>
            <person name="Phunkhang P."/>
            <person name="Pierre F."/>
            <person name="Priest M."/>
            <person name="Raghuraman S."/>
            <person name="Rege F."/>
            <person name="Reyes R."/>
            <person name="Rise C."/>
            <person name="Rogov P."/>
            <person name="Ross K."/>
            <person name="Ryan E."/>
            <person name="Settipalli S."/>
            <person name="Shea T."/>
            <person name="Sherpa N."/>
            <person name="Shi L."/>
            <person name="Shih D."/>
            <person name="Sparrow T."/>
            <person name="Spaulding J."/>
            <person name="Stalker J."/>
            <person name="Stange-Thomann N."/>
            <person name="Stavropoulos S."/>
            <person name="Stone C."/>
            <person name="Strader C."/>
            <person name="Tesfaye S."/>
            <person name="Thomson T."/>
            <person name="Thoulutsang Y."/>
            <person name="Thoulutsang D."/>
            <person name="Topham K."/>
            <person name="Topping I."/>
            <person name="Tsamla T."/>
            <person name="Vassiliev H."/>
            <person name="Vo A."/>
            <person name="Wangchuk T."/>
            <person name="Wangdi T."/>
            <person name="Weiand M."/>
            <person name="Wilkinson J."/>
            <person name="Wilson A."/>
            <person name="Yadav S."/>
            <person name="Young G."/>
            <person name="Yu Q."/>
            <person name="Zembek L."/>
            <person name="Zhong D."/>
            <person name="Zimmer A."/>
            <person name="Zwirko Z."/>
            <person name="Jaffe D.B."/>
            <person name="Alvarez P."/>
            <person name="Brockman W."/>
            <person name="Butler J."/>
            <person name="Chin C."/>
            <person name="Gnerre S."/>
            <person name="MacCallum I."/>
            <person name="Graves J.A."/>
            <person name="Ponting C.P."/>
            <person name="Breen M."/>
            <person name="Samollow P.B."/>
            <person name="Lander E.S."/>
            <person name="Lindblad-Toh K."/>
        </authorList>
    </citation>
    <scope>NUCLEOTIDE SEQUENCE [LARGE SCALE GENOMIC DNA]</scope>
</reference>
<evidence type="ECO:0000256" key="1">
    <source>
        <dbReference type="SAM" id="MobiDB-lite"/>
    </source>
</evidence>
<keyword evidence="2" id="KW-0472">Membrane</keyword>
<keyword evidence="2" id="KW-1133">Transmembrane helix</keyword>
<dbReference type="AlphaFoldDB" id="A0A5F8G7R8"/>
<protein>
    <submittedName>
        <fullName evidence="3">Uncharacterized protein</fullName>
    </submittedName>
</protein>
<dbReference type="Ensembl" id="ENSMODT00000053778.1">
    <property type="protein sequence ID" value="ENSMODP00000043497.1"/>
    <property type="gene ID" value="ENSMODG00000045676.1"/>
</dbReference>
<sequence length="122" mass="13200">ITGHALTRLKQENGNLAQVEVDEVLCLMRHVAAKVPPHDAVPPPLTLVPPAHLLDMGCYVLLYVVLLQGLGGTLHGVLLHLLRHVRIFDHGLAVTHGYLGRGRKEAGKEGEREGAITSGWSL</sequence>
<dbReference type="PANTHER" id="PTHR48424">
    <property type="entry name" value="DYNEIN LIGHT CHAIN-RELATED"/>
    <property type="match status" value="1"/>
</dbReference>
<dbReference type="Proteomes" id="UP000002280">
    <property type="component" value="Chromosome 3"/>
</dbReference>
<feature type="region of interest" description="Disordered" evidence="1">
    <location>
        <begin position="103"/>
        <end position="122"/>
    </location>
</feature>
<evidence type="ECO:0000313" key="4">
    <source>
        <dbReference type="Proteomes" id="UP000002280"/>
    </source>
</evidence>
<dbReference type="Bgee" id="ENSMODG00000045676">
    <property type="expression patterns" value="Expressed in skeleton of lower jaw and 20 other cell types or tissues"/>
</dbReference>
<reference evidence="3" key="2">
    <citation type="submission" date="2025-08" db="UniProtKB">
        <authorList>
            <consortium name="Ensembl"/>
        </authorList>
    </citation>
    <scope>IDENTIFICATION</scope>
</reference>
<keyword evidence="4" id="KW-1185">Reference proteome</keyword>
<dbReference type="GeneTree" id="ENSGT00390000001618"/>
<evidence type="ECO:0000313" key="3">
    <source>
        <dbReference type="Ensembl" id="ENSMODP00000043497.1"/>
    </source>
</evidence>
<dbReference type="PANTHER" id="PTHR48424:SF3">
    <property type="entry name" value="DYNEIN LIGHT CHAIN-RELATED"/>
    <property type="match status" value="1"/>
</dbReference>
<feature type="transmembrane region" description="Helical" evidence="2">
    <location>
        <begin position="60"/>
        <end position="82"/>
    </location>
</feature>
<evidence type="ECO:0000256" key="2">
    <source>
        <dbReference type="SAM" id="Phobius"/>
    </source>
</evidence>
<accession>A0A5F8G7R8</accession>
<dbReference type="OMA" id="VCCNILL"/>
<organism evidence="3 4">
    <name type="scientific">Monodelphis domestica</name>
    <name type="common">Gray short-tailed opossum</name>
    <dbReference type="NCBI Taxonomy" id="13616"/>
    <lineage>
        <taxon>Eukaryota</taxon>
        <taxon>Metazoa</taxon>
        <taxon>Chordata</taxon>
        <taxon>Craniata</taxon>
        <taxon>Vertebrata</taxon>
        <taxon>Euteleostomi</taxon>
        <taxon>Mammalia</taxon>
        <taxon>Metatheria</taxon>
        <taxon>Didelphimorphia</taxon>
        <taxon>Didelphidae</taxon>
        <taxon>Monodelphis</taxon>
    </lineage>
</organism>